<protein>
    <recommendedName>
        <fullName evidence="2">Dipeptidylpeptidase IV N-terminal domain-containing protein</fullName>
    </recommendedName>
</protein>
<comment type="caution">
    <text evidence="1">The sequence shown here is derived from an EMBL/GenBank/DDBJ whole genome shotgun (WGS) entry which is preliminary data.</text>
</comment>
<evidence type="ECO:0000313" key="1">
    <source>
        <dbReference type="EMBL" id="MPM88012.1"/>
    </source>
</evidence>
<proteinExistence type="predicted"/>
<dbReference type="AlphaFoldDB" id="A0A645DHE3"/>
<dbReference type="EMBL" id="VSSQ01035717">
    <property type="protein sequence ID" value="MPM88012.1"/>
    <property type="molecule type" value="Genomic_DNA"/>
</dbReference>
<reference evidence="1" key="1">
    <citation type="submission" date="2019-08" db="EMBL/GenBank/DDBJ databases">
        <authorList>
            <person name="Kucharzyk K."/>
            <person name="Murdoch R.W."/>
            <person name="Higgins S."/>
            <person name="Loffler F."/>
        </authorList>
    </citation>
    <scope>NUCLEOTIDE SEQUENCE</scope>
</reference>
<evidence type="ECO:0008006" key="2">
    <source>
        <dbReference type="Google" id="ProtNLM"/>
    </source>
</evidence>
<organism evidence="1">
    <name type="scientific">bioreactor metagenome</name>
    <dbReference type="NCBI Taxonomy" id="1076179"/>
    <lineage>
        <taxon>unclassified sequences</taxon>
        <taxon>metagenomes</taxon>
        <taxon>ecological metagenomes</taxon>
    </lineage>
</organism>
<gene>
    <name evidence="1" type="ORF">SDC9_135113</name>
</gene>
<dbReference type="SUPFAM" id="SSF69304">
    <property type="entry name" value="Tricorn protease N-terminal domain"/>
    <property type="match status" value="1"/>
</dbReference>
<sequence length="196" mass="22128">MMTNKKVAYAFVFFLLAAGTSLATHNQSRALAAMPQPANPYLLQDFQLAEPMLAAEPETSDGAKHEELGWLRAEAEENGIRLTVEGAGENRLLPYPETGSPGRDIFPWVVLPWQLTFSPDGNYLLLTTMEGYPDQYADYFRLWVLDLEGHEQASCGGNSIVRAWWLDNQTIAYWDFSDELLSQGQLYLWKLPGYSE</sequence>
<accession>A0A645DHE3</accession>
<name>A0A645DHE3_9ZZZZ</name>